<dbReference type="EMBL" id="AP018738">
    <property type="protein sequence ID" value="BBE51814.1"/>
    <property type="molecule type" value="Genomic_DNA"/>
</dbReference>
<evidence type="ECO:0000313" key="1">
    <source>
        <dbReference type="EMBL" id="BBE51814.1"/>
    </source>
</evidence>
<protein>
    <submittedName>
        <fullName evidence="1">Uncharacterized protein</fullName>
    </submittedName>
</protein>
<dbReference type="Proteomes" id="UP000033070">
    <property type="component" value="Chromosome"/>
</dbReference>
<dbReference type="OrthoDB" id="9999069at2"/>
<proteinExistence type="predicted"/>
<accession>A0A2Z6GEZ6</accession>
<dbReference type="STRING" id="1188319.OYT1_01559"/>
<dbReference type="KEGG" id="fam:OYT1_ch2298"/>
<dbReference type="RefSeq" id="WP_062626733.1">
    <property type="nucleotide sequence ID" value="NZ_AP018738.1"/>
</dbReference>
<keyword evidence="2" id="KW-1185">Reference proteome</keyword>
<name>A0A2Z6GEZ6_9PROT</name>
<organism evidence="1 2">
    <name type="scientific">Ferriphaselus amnicola</name>
    <dbReference type="NCBI Taxonomy" id="1188319"/>
    <lineage>
        <taxon>Bacteria</taxon>
        <taxon>Pseudomonadati</taxon>
        <taxon>Pseudomonadota</taxon>
        <taxon>Betaproteobacteria</taxon>
        <taxon>Nitrosomonadales</taxon>
        <taxon>Gallionellaceae</taxon>
        <taxon>Ferriphaselus</taxon>
    </lineage>
</organism>
<reference evidence="1 2" key="1">
    <citation type="submission" date="2018-06" db="EMBL/GenBank/DDBJ databases">
        <title>OYT1 Genome Sequencing.</title>
        <authorList>
            <person name="Kato S."/>
            <person name="Itoh T."/>
            <person name="Ohkuma M."/>
        </authorList>
    </citation>
    <scope>NUCLEOTIDE SEQUENCE [LARGE SCALE GENOMIC DNA]</scope>
    <source>
        <strain evidence="1 2">OYT1</strain>
    </source>
</reference>
<sequence>MAKLSTATEHALSVIAHASMAKDVSRNVEGMGGFYEFWLKDQSPKDRDLIESYLKLSKAAYKDKAAMLAKDVASKNG</sequence>
<evidence type="ECO:0000313" key="2">
    <source>
        <dbReference type="Proteomes" id="UP000033070"/>
    </source>
</evidence>
<dbReference type="AlphaFoldDB" id="A0A2Z6GEZ6"/>
<gene>
    <name evidence="1" type="ORF">OYT1_ch2298</name>
</gene>